<dbReference type="AlphaFoldDB" id="A0A447UWF7"/>
<evidence type="ECO:0000313" key="1">
    <source>
        <dbReference type="EMBL" id="VEB94945.1"/>
    </source>
</evidence>
<keyword evidence="2" id="KW-1185">Reference proteome</keyword>
<name>A0A447UWF7_9ENTR</name>
<accession>A0A447UWF7</accession>
<sequence>MRLTLFPKGDIRPWPMNLNRIFPLSLLGRGQGEGLVKIISGRAIDHCQT</sequence>
<gene>
    <name evidence="1" type="ORF">NCTC11466_00031</name>
</gene>
<dbReference type="KEGG" id="clap:NCTC11466_00031"/>
<proteinExistence type="predicted"/>
<organism evidence="1 2">
    <name type="scientific">Cedecea lapagei</name>
    <dbReference type="NCBI Taxonomy" id="158823"/>
    <lineage>
        <taxon>Bacteria</taxon>
        <taxon>Pseudomonadati</taxon>
        <taxon>Pseudomonadota</taxon>
        <taxon>Gammaproteobacteria</taxon>
        <taxon>Enterobacterales</taxon>
        <taxon>Enterobacteriaceae</taxon>
        <taxon>Cedecea</taxon>
    </lineage>
</organism>
<dbReference type="Proteomes" id="UP000274122">
    <property type="component" value="Chromosome"/>
</dbReference>
<reference evidence="1 2" key="1">
    <citation type="submission" date="2018-12" db="EMBL/GenBank/DDBJ databases">
        <authorList>
            <consortium name="Pathogen Informatics"/>
        </authorList>
    </citation>
    <scope>NUCLEOTIDE SEQUENCE [LARGE SCALE GENOMIC DNA]</scope>
    <source>
        <strain evidence="1 2">NCTC11466</strain>
    </source>
</reference>
<protein>
    <submittedName>
        <fullName evidence="1">Uncharacterized protein</fullName>
    </submittedName>
</protein>
<evidence type="ECO:0000313" key="2">
    <source>
        <dbReference type="Proteomes" id="UP000274122"/>
    </source>
</evidence>
<dbReference type="EMBL" id="LR134201">
    <property type="protein sequence ID" value="VEB94945.1"/>
    <property type="molecule type" value="Genomic_DNA"/>
</dbReference>